<evidence type="ECO:0000313" key="2">
    <source>
        <dbReference type="EMBL" id="PIK50007.1"/>
    </source>
</evidence>
<sequence length="268" mass="30556">MGRITQLGVPIEYMKLFVKSGKSVEFASCVLSYVGQASSGADMDKLQILKQSLDEGNQKILDEIMKEKDETNEQEKENLKSELENQHREELNSLKATAEAVYSSQLDEQLARSEHEKSQALVEQLEELHQRQEGEMEQMRKDYEEAVMEKEEQYQSMIKDTNGKFINLPLHFACSLLLGLSVELVYHLALLQNGRKIREMQVVSGRGGVGVGRRTIRKLDKGRQDEYMYVTGGKMVFTTEIMFARGETPFEVSWNHTMSSLNLLPPSP</sequence>
<evidence type="ECO:0000256" key="1">
    <source>
        <dbReference type="SAM" id="Coils"/>
    </source>
</evidence>
<gene>
    <name evidence="2" type="ORF">BSL78_13112</name>
</gene>
<feature type="coiled-coil region" evidence="1">
    <location>
        <begin position="57"/>
        <end position="160"/>
    </location>
</feature>
<comment type="caution">
    <text evidence="2">The sequence shown here is derived from an EMBL/GenBank/DDBJ whole genome shotgun (WGS) entry which is preliminary data.</text>
</comment>
<dbReference type="AlphaFoldDB" id="A0A2G8KPW0"/>
<proteinExistence type="predicted"/>
<organism evidence="2 3">
    <name type="scientific">Stichopus japonicus</name>
    <name type="common">Sea cucumber</name>
    <dbReference type="NCBI Taxonomy" id="307972"/>
    <lineage>
        <taxon>Eukaryota</taxon>
        <taxon>Metazoa</taxon>
        <taxon>Echinodermata</taxon>
        <taxon>Eleutherozoa</taxon>
        <taxon>Echinozoa</taxon>
        <taxon>Holothuroidea</taxon>
        <taxon>Aspidochirotacea</taxon>
        <taxon>Aspidochirotida</taxon>
        <taxon>Stichopodidae</taxon>
        <taxon>Apostichopus</taxon>
    </lineage>
</organism>
<keyword evidence="3" id="KW-1185">Reference proteome</keyword>
<dbReference type="Proteomes" id="UP000230750">
    <property type="component" value="Unassembled WGS sequence"/>
</dbReference>
<evidence type="ECO:0000313" key="3">
    <source>
        <dbReference type="Proteomes" id="UP000230750"/>
    </source>
</evidence>
<protein>
    <submittedName>
        <fullName evidence="2">Uncharacterized protein</fullName>
    </submittedName>
</protein>
<dbReference type="EMBL" id="MRZV01000437">
    <property type="protein sequence ID" value="PIK50007.1"/>
    <property type="molecule type" value="Genomic_DNA"/>
</dbReference>
<accession>A0A2G8KPW0</accession>
<keyword evidence="1" id="KW-0175">Coiled coil</keyword>
<name>A0A2G8KPW0_STIJA</name>
<reference evidence="2 3" key="1">
    <citation type="journal article" date="2017" name="PLoS Biol.">
        <title>The sea cucumber genome provides insights into morphological evolution and visceral regeneration.</title>
        <authorList>
            <person name="Zhang X."/>
            <person name="Sun L."/>
            <person name="Yuan J."/>
            <person name="Sun Y."/>
            <person name="Gao Y."/>
            <person name="Zhang L."/>
            <person name="Li S."/>
            <person name="Dai H."/>
            <person name="Hamel J.F."/>
            <person name="Liu C."/>
            <person name="Yu Y."/>
            <person name="Liu S."/>
            <person name="Lin W."/>
            <person name="Guo K."/>
            <person name="Jin S."/>
            <person name="Xu P."/>
            <person name="Storey K.B."/>
            <person name="Huan P."/>
            <person name="Zhang T."/>
            <person name="Zhou Y."/>
            <person name="Zhang J."/>
            <person name="Lin C."/>
            <person name="Li X."/>
            <person name="Xing L."/>
            <person name="Huo D."/>
            <person name="Sun M."/>
            <person name="Wang L."/>
            <person name="Mercier A."/>
            <person name="Li F."/>
            <person name="Yang H."/>
            <person name="Xiang J."/>
        </authorList>
    </citation>
    <scope>NUCLEOTIDE SEQUENCE [LARGE SCALE GENOMIC DNA]</scope>
    <source>
        <strain evidence="2">Shaxun</strain>
        <tissue evidence="2">Muscle</tissue>
    </source>
</reference>